<protein>
    <submittedName>
        <fullName evidence="10">Protease-4</fullName>
    </submittedName>
</protein>
<feature type="transmembrane region" description="Helical" evidence="8">
    <location>
        <begin position="7"/>
        <end position="32"/>
    </location>
</feature>
<evidence type="ECO:0000313" key="11">
    <source>
        <dbReference type="Proteomes" id="UP000198384"/>
    </source>
</evidence>
<organism evidence="10 11">
    <name type="scientific">Lutibacter agarilyticus</name>
    <dbReference type="NCBI Taxonomy" id="1109740"/>
    <lineage>
        <taxon>Bacteria</taxon>
        <taxon>Pseudomonadati</taxon>
        <taxon>Bacteroidota</taxon>
        <taxon>Flavobacteriia</taxon>
        <taxon>Flavobacteriales</taxon>
        <taxon>Flavobacteriaceae</taxon>
        <taxon>Lutibacter</taxon>
    </lineage>
</organism>
<name>A0A238Y9K3_9FLAO</name>
<dbReference type="Gene3D" id="3.90.226.10">
    <property type="entry name" value="2-enoyl-CoA Hydratase, Chain A, domain 1"/>
    <property type="match status" value="3"/>
</dbReference>
<dbReference type="EMBL" id="FZNT01000008">
    <property type="protein sequence ID" value="SNR67264.1"/>
    <property type="molecule type" value="Genomic_DNA"/>
</dbReference>
<keyword evidence="6 8" id="KW-0472">Membrane</keyword>
<keyword evidence="3 10" id="KW-0645">Protease</keyword>
<dbReference type="CDD" id="cd07018">
    <property type="entry name" value="S49_SppA_67K_type"/>
    <property type="match status" value="1"/>
</dbReference>
<dbReference type="PIRSF" id="PIRSF001217">
    <property type="entry name" value="Protease_4_SppA"/>
    <property type="match status" value="1"/>
</dbReference>
<evidence type="ECO:0000259" key="9">
    <source>
        <dbReference type="Pfam" id="PF01343"/>
    </source>
</evidence>
<feature type="active site" description="Proton donor/acceptor" evidence="7">
    <location>
        <position position="189"/>
    </location>
</feature>
<evidence type="ECO:0000256" key="7">
    <source>
        <dbReference type="PIRSR" id="PIRSR001217-1"/>
    </source>
</evidence>
<dbReference type="OrthoDB" id="9764363at2"/>
<dbReference type="InterPro" id="IPR002142">
    <property type="entry name" value="Peptidase_S49"/>
</dbReference>
<feature type="domain" description="Peptidase S49" evidence="9">
    <location>
        <begin position="368"/>
        <end position="517"/>
    </location>
</feature>
<dbReference type="InterPro" id="IPR047217">
    <property type="entry name" value="S49_SppA_67K_type_N"/>
</dbReference>
<evidence type="ECO:0000256" key="4">
    <source>
        <dbReference type="ARBA" id="ARBA00022801"/>
    </source>
</evidence>
<dbReference type="NCBIfam" id="TIGR00706">
    <property type="entry name" value="SppA_dom"/>
    <property type="match status" value="1"/>
</dbReference>
<dbReference type="Proteomes" id="UP000198384">
    <property type="component" value="Unassembled WGS sequence"/>
</dbReference>
<dbReference type="CDD" id="cd07023">
    <property type="entry name" value="S49_Sppa_N_C"/>
    <property type="match status" value="1"/>
</dbReference>
<evidence type="ECO:0000256" key="5">
    <source>
        <dbReference type="ARBA" id="ARBA00022825"/>
    </source>
</evidence>
<dbReference type="GO" id="GO:0006465">
    <property type="term" value="P:signal peptide processing"/>
    <property type="evidence" value="ECO:0007669"/>
    <property type="project" value="InterPro"/>
</dbReference>
<keyword evidence="8" id="KW-0812">Transmembrane</keyword>
<dbReference type="AlphaFoldDB" id="A0A238Y9K3"/>
<dbReference type="PANTHER" id="PTHR33209:SF1">
    <property type="entry name" value="PEPTIDASE S49 DOMAIN-CONTAINING PROTEIN"/>
    <property type="match status" value="1"/>
</dbReference>
<gene>
    <name evidence="10" type="ORF">SAMN06265371_108120</name>
</gene>
<keyword evidence="8" id="KW-1133">Transmembrane helix</keyword>
<dbReference type="InterPro" id="IPR047272">
    <property type="entry name" value="S49_SppA_C"/>
</dbReference>
<reference evidence="10 11" key="1">
    <citation type="submission" date="2017-06" db="EMBL/GenBank/DDBJ databases">
        <authorList>
            <person name="Kim H.J."/>
            <person name="Triplett B.A."/>
        </authorList>
    </citation>
    <scope>NUCLEOTIDE SEQUENCE [LARGE SCALE GENOMIC DNA]</scope>
    <source>
        <strain evidence="10 11">DSM 29150</strain>
    </source>
</reference>
<accession>A0A238Y9K3</accession>
<keyword evidence="11" id="KW-1185">Reference proteome</keyword>
<dbReference type="GO" id="GO:0016020">
    <property type="term" value="C:membrane"/>
    <property type="evidence" value="ECO:0007669"/>
    <property type="project" value="UniProtKB-SubCell"/>
</dbReference>
<dbReference type="RefSeq" id="WP_089382324.1">
    <property type="nucleotide sequence ID" value="NZ_FZNT01000008.1"/>
</dbReference>
<evidence type="ECO:0000256" key="2">
    <source>
        <dbReference type="ARBA" id="ARBA00008683"/>
    </source>
</evidence>
<evidence type="ECO:0000256" key="1">
    <source>
        <dbReference type="ARBA" id="ARBA00004370"/>
    </source>
</evidence>
<evidence type="ECO:0000256" key="3">
    <source>
        <dbReference type="ARBA" id="ARBA00022670"/>
    </source>
</evidence>
<dbReference type="GO" id="GO:0008236">
    <property type="term" value="F:serine-type peptidase activity"/>
    <property type="evidence" value="ECO:0007669"/>
    <property type="project" value="UniProtKB-KW"/>
</dbReference>
<dbReference type="InterPro" id="IPR029045">
    <property type="entry name" value="ClpP/crotonase-like_dom_sf"/>
</dbReference>
<evidence type="ECO:0000313" key="10">
    <source>
        <dbReference type="EMBL" id="SNR67264.1"/>
    </source>
</evidence>
<sequence>MKFLRNLLASIIGSFIALGLIFVLFLLVVVALSEDKEITVKENSVLVIKLDKTVKDYAPKSEDPFDEIFGANNKRMGLNDILNAIENAKYDAKIKGISIHTLGVNAGVAQTQAIRNKIEEFKGTGKFVKAYADVYDQKAYYLASVADSVFMNPVGEISFKGLSSEVLFYKKLQEKTGVKMEVIRHGKYKSAVEPFLANEMSDNNREQIASFLNAIWVEMLDDISESRNKTVSELNKVADGLLARNSKLAVENNMVNAAIYFDEYENKLKLASNVATKSKLNTIKLQDYIATGKGRILNTASDRIAVIYAQGEIIYGKGDENLIGQDLIINALRKARTSNSVKAIVLRVNSPGGSALTSELIWREIELTKAKLPVVVSMGNVAASGGYYIACNANKIIAEPTTITGSIGVFGVIPNLSKLADNIGINAEQVKTNNGPDYSGFEPMTDAFRTVTQEGVEFVYTTFISRVAAGRNMTIEQVDEIAQGRVWSGVQAKENGLVDELGSLKDAVIEAAGLAGITDYRIRNYPSYKIDFEERFSGLPFASTKEELLIEEFGEENYKLYQTVKQFSKVSGIQARLPYVLDIK</sequence>
<feature type="domain" description="Peptidase S49" evidence="9">
    <location>
        <begin position="121"/>
        <end position="274"/>
    </location>
</feature>
<dbReference type="InterPro" id="IPR004635">
    <property type="entry name" value="Pept_S49_SppA"/>
</dbReference>
<evidence type="ECO:0000256" key="8">
    <source>
        <dbReference type="SAM" id="Phobius"/>
    </source>
</evidence>
<dbReference type="Gene3D" id="3.40.1750.10">
    <property type="entry name" value="peptide peptidase (sppa) like domain"/>
    <property type="match status" value="1"/>
</dbReference>
<dbReference type="SUPFAM" id="SSF52096">
    <property type="entry name" value="ClpP/crotonase"/>
    <property type="match status" value="2"/>
</dbReference>
<evidence type="ECO:0000256" key="6">
    <source>
        <dbReference type="ARBA" id="ARBA00023136"/>
    </source>
</evidence>
<dbReference type="NCBIfam" id="TIGR00705">
    <property type="entry name" value="SppA_67K"/>
    <property type="match status" value="1"/>
</dbReference>
<comment type="subcellular location">
    <subcellularLocation>
        <location evidence="1">Membrane</location>
    </subcellularLocation>
</comment>
<proteinExistence type="inferred from homology"/>
<keyword evidence="4" id="KW-0378">Hydrolase</keyword>
<dbReference type="PANTHER" id="PTHR33209">
    <property type="entry name" value="PROTEASE 4"/>
    <property type="match status" value="1"/>
</dbReference>
<comment type="similarity">
    <text evidence="2">Belongs to the peptidase S49 family.</text>
</comment>
<dbReference type="InterPro" id="IPR004634">
    <property type="entry name" value="Pept_S49_pIV"/>
</dbReference>
<feature type="active site" description="Nucleophile" evidence="7">
    <location>
        <position position="384"/>
    </location>
</feature>
<dbReference type="Pfam" id="PF01343">
    <property type="entry name" value="Peptidase_S49"/>
    <property type="match status" value="2"/>
</dbReference>
<keyword evidence="5" id="KW-0720">Serine protease</keyword>